<feature type="signal peptide" evidence="1">
    <location>
        <begin position="1"/>
        <end position="18"/>
    </location>
</feature>
<dbReference type="EMBL" id="CDHN01000005">
    <property type="protein sequence ID" value="CEJ92834.1"/>
    <property type="molecule type" value="Genomic_DNA"/>
</dbReference>
<dbReference type="Gene3D" id="1.20.1280.140">
    <property type="match status" value="1"/>
</dbReference>
<dbReference type="HOGENOM" id="CLU_082452_2_0_1"/>
<evidence type="ECO:0000313" key="3">
    <source>
        <dbReference type="Proteomes" id="UP000039046"/>
    </source>
</evidence>
<dbReference type="Pfam" id="PF12296">
    <property type="entry name" value="HsbA"/>
    <property type="match status" value="1"/>
</dbReference>
<proteinExistence type="predicted"/>
<evidence type="ECO:0000256" key="1">
    <source>
        <dbReference type="SAM" id="SignalP"/>
    </source>
</evidence>
<organism evidence="2 3">
    <name type="scientific">[Torrubiella] hemipterigena</name>
    <dbReference type="NCBI Taxonomy" id="1531966"/>
    <lineage>
        <taxon>Eukaryota</taxon>
        <taxon>Fungi</taxon>
        <taxon>Dikarya</taxon>
        <taxon>Ascomycota</taxon>
        <taxon>Pezizomycotina</taxon>
        <taxon>Sordariomycetes</taxon>
        <taxon>Hypocreomycetidae</taxon>
        <taxon>Hypocreales</taxon>
        <taxon>Clavicipitaceae</taxon>
        <taxon>Clavicipitaceae incertae sedis</taxon>
        <taxon>'Torrubiella' clade</taxon>
    </lineage>
</organism>
<gene>
    <name evidence="2" type="ORF">VHEMI08464</name>
</gene>
<protein>
    <recommendedName>
        <fullName evidence="4">Cell wall protein</fullName>
    </recommendedName>
</protein>
<dbReference type="GO" id="GO:0005576">
    <property type="term" value="C:extracellular region"/>
    <property type="evidence" value="ECO:0007669"/>
    <property type="project" value="TreeGrafter"/>
</dbReference>
<dbReference type="PANTHER" id="PTHR38123:SF6">
    <property type="entry name" value="CELL WALL SERINE-THREONINE-RICH GALACTOMANNOPROTEIN MP1 (AFU_ORTHOLOGUE AFUA_4G03240)"/>
    <property type="match status" value="1"/>
</dbReference>
<dbReference type="PANTHER" id="PTHR38123">
    <property type="entry name" value="CELL WALL SERINE-THREONINE-RICH GALACTOMANNOPROTEIN MP1 (AFU_ORTHOLOGUE AFUA_4G03240)"/>
    <property type="match status" value="1"/>
</dbReference>
<dbReference type="InterPro" id="IPR021054">
    <property type="entry name" value="Cell_wall_mannoprotein_1"/>
</dbReference>
<feature type="chain" id="PRO_5001979568" description="Cell wall protein" evidence="1">
    <location>
        <begin position="19"/>
        <end position="180"/>
    </location>
</feature>
<sequence length="180" mass="18685">MKFAPQALVVALAASAQAAVIEVRDLATVRGVIAQVQTGTDNLDAVAKAFNGDTAPVISSSNALITTINNGKTTVQGSSNLSYGDTISLISNVQELKKHAQTLSDDFKASRDKVQQAKACDITRTQIGSIKTAAQALIAAIVSKVPDNAKSIANDQASQITAVLQEAENNFSTTNCVNAP</sequence>
<dbReference type="Proteomes" id="UP000039046">
    <property type="component" value="Unassembled WGS sequence"/>
</dbReference>
<keyword evidence="3" id="KW-1185">Reference proteome</keyword>
<dbReference type="OrthoDB" id="7130006at2759"/>
<name>A0A0A1TDL0_9HYPO</name>
<dbReference type="AlphaFoldDB" id="A0A0A1TDL0"/>
<evidence type="ECO:0000313" key="2">
    <source>
        <dbReference type="EMBL" id="CEJ92834.1"/>
    </source>
</evidence>
<reference evidence="2 3" key="1">
    <citation type="journal article" date="2015" name="Genome Announc.">
        <title>Draft Genome Sequence and Gene Annotation of the Entomopathogenic Fungus Verticillium hemipterigenum.</title>
        <authorList>
            <person name="Horn F."/>
            <person name="Habel A."/>
            <person name="Scharf D.H."/>
            <person name="Dworschak J."/>
            <person name="Brakhage A.A."/>
            <person name="Guthke R."/>
            <person name="Hertweck C."/>
            <person name="Linde J."/>
        </authorList>
    </citation>
    <scope>NUCLEOTIDE SEQUENCE [LARGE SCALE GENOMIC DNA]</scope>
</reference>
<accession>A0A0A1TDL0</accession>
<keyword evidence="1" id="KW-0732">Signal</keyword>
<evidence type="ECO:0008006" key="4">
    <source>
        <dbReference type="Google" id="ProtNLM"/>
    </source>
</evidence>
<dbReference type="STRING" id="1531966.A0A0A1TDL0"/>